<dbReference type="GO" id="GO:0005524">
    <property type="term" value="F:ATP binding"/>
    <property type="evidence" value="ECO:0007669"/>
    <property type="project" value="InterPro"/>
</dbReference>
<keyword evidence="4" id="KW-1185">Reference proteome</keyword>
<name>A0A822YZP9_NELNU</name>
<dbReference type="Pfam" id="PF07714">
    <property type="entry name" value="PK_Tyr_Ser-Thr"/>
    <property type="match status" value="1"/>
</dbReference>
<dbReference type="PROSITE" id="PS50011">
    <property type="entry name" value="PROTEIN_KINASE_DOM"/>
    <property type="match status" value="1"/>
</dbReference>
<dbReference type="Proteomes" id="UP000607653">
    <property type="component" value="Unassembled WGS sequence"/>
</dbReference>
<dbReference type="InterPro" id="IPR001245">
    <property type="entry name" value="Ser-Thr/Tyr_kinase_cat_dom"/>
</dbReference>
<gene>
    <name evidence="3" type="ORF">HUJ06_005318</name>
</gene>
<protein>
    <recommendedName>
        <fullName evidence="2">Protein kinase domain-containing protein</fullName>
    </recommendedName>
</protein>
<feature type="compositionally biased region" description="Basic and acidic residues" evidence="1">
    <location>
        <begin position="1"/>
        <end position="11"/>
    </location>
</feature>
<feature type="region of interest" description="Disordered" evidence="1">
    <location>
        <begin position="1"/>
        <end position="31"/>
    </location>
</feature>
<dbReference type="Gene3D" id="1.10.510.10">
    <property type="entry name" value="Transferase(Phosphotransferase) domain 1"/>
    <property type="match status" value="1"/>
</dbReference>
<evidence type="ECO:0000259" key="2">
    <source>
        <dbReference type="PROSITE" id="PS50011"/>
    </source>
</evidence>
<dbReference type="InterPro" id="IPR011009">
    <property type="entry name" value="Kinase-like_dom_sf"/>
</dbReference>
<evidence type="ECO:0000313" key="4">
    <source>
        <dbReference type="Proteomes" id="UP000607653"/>
    </source>
</evidence>
<evidence type="ECO:0000313" key="3">
    <source>
        <dbReference type="EMBL" id="DAD34678.1"/>
    </source>
</evidence>
<proteinExistence type="predicted"/>
<dbReference type="EMBL" id="DUZY01000004">
    <property type="protein sequence ID" value="DAD34678.1"/>
    <property type="molecule type" value="Genomic_DNA"/>
</dbReference>
<dbReference type="SUPFAM" id="SSF56112">
    <property type="entry name" value="Protein kinase-like (PK-like)"/>
    <property type="match status" value="1"/>
</dbReference>
<organism evidence="3 4">
    <name type="scientific">Nelumbo nucifera</name>
    <name type="common">Sacred lotus</name>
    <dbReference type="NCBI Taxonomy" id="4432"/>
    <lineage>
        <taxon>Eukaryota</taxon>
        <taxon>Viridiplantae</taxon>
        <taxon>Streptophyta</taxon>
        <taxon>Embryophyta</taxon>
        <taxon>Tracheophyta</taxon>
        <taxon>Spermatophyta</taxon>
        <taxon>Magnoliopsida</taxon>
        <taxon>Proteales</taxon>
        <taxon>Nelumbonaceae</taxon>
        <taxon>Nelumbo</taxon>
    </lineage>
</organism>
<dbReference type="GO" id="GO:0004672">
    <property type="term" value="F:protein kinase activity"/>
    <property type="evidence" value="ECO:0007669"/>
    <property type="project" value="InterPro"/>
</dbReference>
<dbReference type="PANTHER" id="PTHR48007:SF37">
    <property type="entry name" value="LEUCINE-RICH REPEAT PROTEIN KINASE FAMILY PROTEIN"/>
    <property type="match status" value="1"/>
</dbReference>
<dbReference type="InterPro" id="IPR000719">
    <property type="entry name" value="Prot_kinase_dom"/>
</dbReference>
<accession>A0A822YZP9</accession>
<dbReference type="InterPro" id="IPR046959">
    <property type="entry name" value="PRK1-6/SRF4-like"/>
</dbReference>
<dbReference type="AlphaFoldDB" id="A0A822YZP9"/>
<reference evidence="3 4" key="1">
    <citation type="journal article" date="2020" name="Mol. Biol. Evol.">
        <title>Distinct Expression and Methylation Patterns for Genes with Different Fates following a Single Whole-Genome Duplication in Flowering Plants.</title>
        <authorList>
            <person name="Shi T."/>
            <person name="Rahmani R.S."/>
            <person name="Gugger P.F."/>
            <person name="Wang M."/>
            <person name="Li H."/>
            <person name="Zhang Y."/>
            <person name="Li Z."/>
            <person name="Wang Q."/>
            <person name="Van de Peer Y."/>
            <person name="Marchal K."/>
            <person name="Chen J."/>
        </authorList>
    </citation>
    <scope>NUCLEOTIDE SEQUENCE [LARGE SCALE GENOMIC DNA]</scope>
    <source>
        <tissue evidence="3">Leaf</tissue>
    </source>
</reference>
<comment type="caution">
    <text evidence="3">The sequence shown here is derived from an EMBL/GenBank/DDBJ whole genome shotgun (WGS) entry which is preliminary data.</text>
</comment>
<evidence type="ECO:0000256" key="1">
    <source>
        <dbReference type="SAM" id="MobiDB-lite"/>
    </source>
</evidence>
<sequence length="90" mass="10039">MLTDTSSKDETPDSAGYRRAPEACKSNRRATSKSDAYSFGILLLELLTRKPPSQHPLLIFNDLLNWVKSVRDDDGGDENRLAMLLEIATT</sequence>
<dbReference type="PANTHER" id="PTHR48007">
    <property type="entry name" value="LEUCINE-RICH REPEAT RECEPTOR-LIKE PROTEIN KINASE PXC1"/>
    <property type="match status" value="1"/>
</dbReference>
<feature type="domain" description="Protein kinase" evidence="2">
    <location>
        <begin position="1"/>
        <end position="90"/>
    </location>
</feature>